<dbReference type="Gene3D" id="1.20.5.1930">
    <property type="match status" value="1"/>
</dbReference>
<dbReference type="SMART" id="SM00387">
    <property type="entry name" value="HATPase_c"/>
    <property type="match status" value="1"/>
</dbReference>
<keyword evidence="4" id="KW-0808">Transferase</keyword>
<dbReference type="EC" id="2.7.13.3" evidence="2"/>
<keyword evidence="7" id="KW-0067">ATP-binding</keyword>
<keyword evidence="9" id="KW-0472">Membrane</keyword>
<dbReference type="Pfam" id="PF07730">
    <property type="entry name" value="HisKA_3"/>
    <property type="match status" value="1"/>
</dbReference>
<keyword evidence="12" id="KW-1185">Reference proteome</keyword>
<reference evidence="12" key="1">
    <citation type="journal article" date="2020" name="Syst. Appl. Microbiol.">
        <title>Streptomyces alkaliterrae sp. nov., isolated from an alkaline soil, and emended descriptions of Streptomyces alkaliphilus, Streptomyces calidiresistens and Streptomyces durbertensis.</title>
        <authorList>
            <person name="Swiecimska M."/>
            <person name="Golinska P."/>
            <person name="Nouioui I."/>
            <person name="Wypij M."/>
            <person name="Rai M."/>
            <person name="Sangal V."/>
            <person name="Goodfellow M."/>
        </authorList>
    </citation>
    <scope>NUCLEOTIDE SEQUENCE [LARGE SCALE GENOMIC DNA]</scope>
    <source>
        <strain evidence="12">DSM 104538</strain>
    </source>
</reference>
<dbReference type="EMBL" id="WMLF01000247">
    <property type="protein sequence ID" value="MBB1245195.1"/>
    <property type="molecule type" value="Genomic_DNA"/>
</dbReference>
<comment type="caution">
    <text evidence="11">The sequence shown here is derived from an EMBL/GenBank/DDBJ whole genome shotgun (WGS) entry which is preliminary data.</text>
</comment>
<dbReference type="InterPro" id="IPR036890">
    <property type="entry name" value="HATPase_C_sf"/>
</dbReference>
<feature type="transmembrane region" description="Helical" evidence="9">
    <location>
        <begin position="51"/>
        <end position="73"/>
    </location>
</feature>
<evidence type="ECO:0000256" key="1">
    <source>
        <dbReference type="ARBA" id="ARBA00000085"/>
    </source>
</evidence>
<evidence type="ECO:0000313" key="11">
    <source>
        <dbReference type="EMBL" id="MBB1245195.1"/>
    </source>
</evidence>
<gene>
    <name evidence="11" type="ORF">GL263_16680</name>
</gene>
<dbReference type="InterPro" id="IPR050482">
    <property type="entry name" value="Sensor_HK_TwoCompSys"/>
</dbReference>
<sequence>MDGLPQRPLGRRMTLTTTRQQFVQRFVSALGYLCTAGATALAAFVGLYALLVVFALSIVGPGLCLLPSSLTLLRRGADFHRRFAGRWLGRAIPSSYRDAEGKVLVRAQVMLTDKATYTDLLWLLTHALLGTLGAAMALGLTVGAFNWLTTPIWWRLVPQPPELMAWPIDSWWAAVGVSFVGLAYGIAACFLLPWCAQLHALMTQALLRPRQRRTSLAKRVEELTITRAEALEAHAAELRRIERDLHDGAQAGLVSVSMRLAMMRKAHQDNPDQLPEMIDQARDLTDQALRSLRVAVRSIYPPVLMDHGLAEAARALVAASQIPTELDLQYETEGARAPAAVEAAAYFVISEALTNVAKHSGATNSQVRLRTTEDRIHISVWDNGKGGAAADSGSGIHGIKRRVAAFDGVTELHSPPGGPTALRVELPCGS</sequence>
<proteinExistence type="predicted"/>
<evidence type="ECO:0000313" key="12">
    <source>
        <dbReference type="Proteomes" id="UP000766698"/>
    </source>
</evidence>
<dbReference type="SUPFAM" id="SSF55874">
    <property type="entry name" value="ATPase domain of HSP90 chaperone/DNA topoisomerase II/histidine kinase"/>
    <property type="match status" value="1"/>
</dbReference>
<accession>A0ABR6EIR1</accession>
<protein>
    <recommendedName>
        <fullName evidence="2">histidine kinase</fullName>
        <ecNumber evidence="2">2.7.13.3</ecNumber>
    </recommendedName>
</protein>
<evidence type="ECO:0000256" key="7">
    <source>
        <dbReference type="ARBA" id="ARBA00022840"/>
    </source>
</evidence>
<comment type="catalytic activity">
    <reaction evidence="1">
        <text>ATP + protein L-histidine = ADP + protein N-phospho-L-histidine.</text>
        <dbReference type="EC" id="2.7.13.3"/>
    </reaction>
</comment>
<dbReference type="InterPro" id="IPR025828">
    <property type="entry name" value="Put_sensor_dom"/>
</dbReference>
<dbReference type="Gene3D" id="3.30.565.10">
    <property type="entry name" value="Histidine kinase-like ATPase, C-terminal domain"/>
    <property type="match status" value="1"/>
</dbReference>
<keyword evidence="3" id="KW-0597">Phosphoprotein</keyword>
<feature type="domain" description="Histidine kinase/HSP90-like ATPase" evidence="10">
    <location>
        <begin position="340"/>
        <end position="430"/>
    </location>
</feature>
<organism evidence="11 12">
    <name type="scientific">Streptomyces durbertensis</name>
    <dbReference type="NCBI Taxonomy" id="2448886"/>
    <lineage>
        <taxon>Bacteria</taxon>
        <taxon>Bacillati</taxon>
        <taxon>Actinomycetota</taxon>
        <taxon>Actinomycetes</taxon>
        <taxon>Kitasatosporales</taxon>
        <taxon>Streptomycetaceae</taxon>
        <taxon>Streptomyces</taxon>
    </lineage>
</organism>
<dbReference type="CDD" id="cd16917">
    <property type="entry name" value="HATPase_UhpB-NarQ-NarX-like"/>
    <property type="match status" value="1"/>
</dbReference>
<evidence type="ECO:0000256" key="9">
    <source>
        <dbReference type="SAM" id="Phobius"/>
    </source>
</evidence>
<feature type="transmembrane region" description="Helical" evidence="9">
    <location>
        <begin position="171"/>
        <end position="192"/>
    </location>
</feature>
<evidence type="ECO:0000256" key="8">
    <source>
        <dbReference type="ARBA" id="ARBA00023012"/>
    </source>
</evidence>
<evidence type="ECO:0000259" key="10">
    <source>
        <dbReference type="SMART" id="SM00387"/>
    </source>
</evidence>
<dbReference type="Proteomes" id="UP000766698">
    <property type="component" value="Unassembled WGS sequence"/>
</dbReference>
<feature type="transmembrane region" description="Helical" evidence="9">
    <location>
        <begin position="22"/>
        <end position="45"/>
    </location>
</feature>
<keyword evidence="5" id="KW-0547">Nucleotide-binding</keyword>
<evidence type="ECO:0000256" key="6">
    <source>
        <dbReference type="ARBA" id="ARBA00022777"/>
    </source>
</evidence>
<evidence type="ECO:0000256" key="2">
    <source>
        <dbReference type="ARBA" id="ARBA00012438"/>
    </source>
</evidence>
<keyword evidence="8" id="KW-0902">Two-component regulatory system</keyword>
<evidence type="ECO:0000256" key="4">
    <source>
        <dbReference type="ARBA" id="ARBA00022679"/>
    </source>
</evidence>
<evidence type="ECO:0000256" key="3">
    <source>
        <dbReference type="ARBA" id="ARBA00022553"/>
    </source>
</evidence>
<dbReference type="PANTHER" id="PTHR24421:SF10">
    <property type="entry name" value="NITRATE_NITRITE SENSOR PROTEIN NARQ"/>
    <property type="match status" value="1"/>
</dbReference>
<evidence type="ECO:0000256" key="5">
    <source>
        <dbReference type="ARBA" id="ARBA00022741"/>
    </source>
</evidence>
<dbReference type="Pfam" id="PF02518">
    <property type="entry name" value="HATPase_c"/>
    <property type="match status" value="1"/>
</dbReference>
<dbReference type="InterPro" id="IPR003594">
    <property type="entry name" value="HATPase_dom"/>
</dbReference>
<feature type="transmembrane region" description="Helical" evidence="9">
    <location>
        <begin position="120"/>
        <end position="148"/>
    </location>
</feature>
<name>A0ABR6EIR1_9ACTN</name>
<keyword evidence="9" id="KW-0812">Transmembrane</keyword>
<keyword evidence="9" id="KW-1133">Transmembrane helix</keyword>
<dbReference type="Pfam" id="PF13796">
    <property type="entry name" value="Sensor"/>
    <property type="match status" value="1"/>
</dbReference>
<keyword evidence="6" id="KW-0418">Kinase</keyword>
<dbReference type="InterPro" id="IPR011712">
    <property type="entry name" value="Sig_transdc_His_kin_sub3_dim/P"/>
</dbReference>
<dbReference type="PANTHER" id="PTHR24421">
    <property type="entry name" value="NITRATE/NITRITE SENSOR PROTEIN NARX-RELATED"/>
    <property type="match status" value="1"/>
</dbReference>